<dbReference type="GO" id="GO:0003723">
    <property type="term" value="F:RNA binding"/>
    <property type="evidence" value="ECO:0007669"/>
    <property type="project" value="InterPro"/>
</dbReference>
<evidence type="ECO:0000256" key="20">
    <source>
        <dbReference type="ARBA" id="ARBA00050032"/>
    </source>
</evidence>
<evidence type="ECO:0000256" key="10">
    <source>
        <dbReference type="ARBA" id="ARBA00022741"/>
    </source>
</evidence>
<keyword evidence="8" id="KW-0540">Nuclease</keyword>
<dbReference type="PROSITE" id="PS52020">
    <property type="entry name" value="CRESS_DNA_REP"/>
    <property type="match status" value="1"/>
</dbReference>
<evidence type="ECO:0000256" key="7">
    <source>
        <dbReference type="ARBA" id="ARBA00022705"/>
    </source>
</evidence>
<evidence type="ECO:0000256" key="2">
    <source>
        <dbReference type="ARBA" id="ARBA00001946"/>
    </source>
</evidence>
<dbReference type="GO" id="GO:0042025">
    <property type="term" value="C:host cell nucleus"/>
    <property type="evidence" value="ECO:0007669"/>
    <property type="project" value="UniProtKB-SubCell"/>
</dbReference>
<evidence type="ECO:0000256" key="19">
    <source>
        <dbReference type="ARBA" id="ARBA00049962"/>
    </source>
</evidence>
<comment type="cofactor">
    <cofactor evidence="1">
        <name>Mn(2+)</name>
        <dbReference type="ChEBI" id="CHEBI:29035"/>
    </cofactor>
</comment>
<evidence type="ECO:0000256" key="11">
    <source>
        <dbReference type="ARBA" id="ARBA00022759"/>
    </source>
</evidence>
<dbReference type="GO" id="GO:0003677">
    <property type="term" value="F:DNA binding"/>
    <property type="evidence" value="ECO:0007669"/>
    <property type="project" value="UniProtKB-KW"/>
</dbReference>
<keyword evidence="17" id="KW-0511">Multifunctional enzyme</keyword>
<evidence type="ECO:0000256" key="6">
    <source>
        <dbReference type="ARBA" id="ARBA00022695"/>
    </source>
</evidence>
<dbReference type="EMBL" id="LC019722">
    <property type="protein sequence ID" value="BAS02103.1"/>
    <property type="molecule type" value="Genomic_DNA"/>
</dbReference>
<evidence type="ECO:0000256" key="14">
    <source>
        <dbReference type="ARBA" id="ARBA00022840"/>
    </source>
</evidence>
<dbReference type="GO" id="GO:0016787">
    <property type="term" value="F:hydrolase activity"/>
    <property type="evidence" value="ECO:0007669"/>
    <property type="project" value="UniProtKB-KW"/>
</dbReference>
<reference evidence="22" key="1">
    <citation type="submission" date="2015-01" db="EMBL/GenBank/DDBJ databases">
        <title>Detection and molecular characterization of viruses infecting Large cardamom.</title>
        <authorList>
            <person name="Sherpa A.R."/>
            <person name="Chakraborty B."/>
        </authorList>
    </citation>
    <scope>NUCLEOTIDE SEQUENCE</scope>
    <source>
        <strain evidence="22">Tung1</strain>
    </source>
</reference>
<comment type="function">
    <text evidence="19">Essential for the replication of all genomic viral ssDNA (trans-replication). The closed circular ssDNA genome is first converted to a superhelical dsDNA. Rep binds a specific hairpin at the genome origin of replication. Introduces an endonucleolytic nick within the conserved sequence 5'-A[GT]TATTAC-3' in the intergenic region of the genome, thereby initiating the rolling circle replication (RCR). Following cleavage, binds covalently to the 5'-phosphate of DNA as a tyrosyl ester. The cleavage gives rise to a free 3'-OH that serves as a primer for the cellular DNA polymerase. The polymerase synthesizes the (+) strand DNA by rolling circle mechanism. After one round of replication, a Rep-catalyzed nucleotidyl transfer reaction releases a circular single-stranded virus genome, thereby terminating the replication. Displays origin-specific DNA cleavage, nucleotidyl transferase, ATPase and helicase activities.</text>
</comment>
<keyword evidence="11" id="KW-0255">Endonuclease</keyword>
<keyword evidence="16" id="KW-0238">DNA-binding</keyword>
<comment type="catalytic activity">
    <reaction evidence="18">
        <text>ATP + H2O = ADP + phosphate + H(+)</text>
        <dbReference type="Rhea" id="RHEA:13065"/>
        <dbReference type="ChEBI" id="CHEBI:15377"/>
        <dbReference type="ChEBI" id="CHEBI:15378"/>
        <dbReference type="ChEBI" id="CHEBI:30616"/>
        <dbReference type="ChEBI" id="CHEBI:43474"/>
        <dbReference type="ChEBI" id="CHEBI:456216"/>
    </reaction>
</comment>
<evidence type="ECO:0000256" key="18">
    <source>
        <dbReference type="ARBA" id="ARBA00049360"/>
    </source>
</evidence>
<name>A0A0H5BL50_9VIRU</name>
<keyword evidence="14" id="KW-0067">ATP-binding</keyword>
<keyword evidence="12" id="KW-0378">Hydrolase</keyword>
<comment type="cofactor">
    <cofactor evidence="2">
        <name>Mg(2+)</name>
        <dbReference type="ChEBI" id="CHEBI:18420"/>
    </cofactor>
</comment>
<dbReference type="GO" id="GO:0006260">
    <property type="term" value="P:DNA replication"/>
    <property type="evidence" value="ECO:0007669"/>
    <property type="project" value="UniProtKB-KW"/>
</dbReference>
<evidence type="ECO:0000256" key="17">
    <source>
        <dbReference type="ARBA" id="ARBA00023268"/>
    </source>
</evidence>
<dbReference type="GO" id="GO:0003724">
    <property type="term" value="F:RNA helicase activity"/>
    <property type="evidence" value="ECO:0007669"/>
    <property type="project" value="InterPro"/>
</dbReference>
<keyword evidence="10" id="KW-0547">Nucleotide-binding</keyword>
<evidence type="ECO:0000256" key="1">
    <source>
        <dbReference type="ARBA" id="ARBA00001936"/>
    </source>
</evidence>
<dbReference type="GO" id="GO:0005524">
    <property type="term" value="F:ATP binding"/>
    <property type="evidence" value="ECO:0007669"/>
    <property type="project" value="UniProtKB-KW"/>
</dbReference>
<feature type="domain" description="CRESS-DNA virus Rep endonuclease" evidence="21">
    <location>
        <begin position="59"/>
        <end position="158"/>
    </location>
</feature>
<evidence type="ECO:0000256" key="4">
    <source>
        <dbReference type="ARBA" id="ARBA00022562"/>
    </source>
</evidence>
<organism evidence="22">
    <name type="scientific">Cardamom bushy dwarf virus</name>
    <dbReference type="NCBI Taxonomy" id="262588"/>
    <lineage>
        <taxon>Viruses</taxon>
        <taxon>Monodnaviria</taxon>
        <taxon>Shotokuvirae</taxon>
        <taxon>Cressdnaviricota</taxon>
        <taxon>Arfiviricetes</taxon>
        <taxon>Mulpavirales</taxon>
        <taxon>Nanoviridae</taxon>
        <taxon>Babuvirus</taxon>
        <taxon>Babuvirus cardamomi</taxon>
    </lineage>
</organism>
<dbReference type="GO" id="GO:0016779">
    <property type="term" value="F:nucleotidyltransferase activity"/>
    <property type="evidence" value="ECO:0007669"/>
    <property type="project" value="UniProtKB-KW"/>
</dbReference>
<keyword evidence="4" id="KW-1048">Host nucleus</keyword>
<evidence type="ECO:0000259" key="21">
    <source>
        <dbReference type="PROSITE" id="PS52020"/>
    </source>
</evidence>
<evidence type="ECO:0000256" key="12">
    <source>
        <dbReference type="ARBA" id="ARBA00022801"/>
    </source>
</evidence>
<dbReference type="Pfam" id="PF00910">
    <property type="entry name" value="RNA_helicase"/>
    <property type="match status" value="1"/>
</dbReference>
<dbReference type="GO" id="GO:0004519">
    <property type="term" value="F:endonuclease activity"/>
    <property type="evidence" value="ECO:0007669"/>
    <property type="project" value="UniProtKB-KW"/>
</dbReference>
<keyword evidence="5" id="KW-0808">Transferase</keyword>
<accession>A0A0H5BL50</accession>
<evidence type="ECO:0000313" key="22">
    <source>
        <dbReference type="EMBL" id="BAS02103.1"/>
    </source>
</evidence>
<gene>
    <name evidence="22" type="primary">Rep</name>
</gene>
<evidence type="ECO:0000256" key="16">
    <source>
        <dbReference type="ARBA" id="ARBA00023125"/>
    </source>
</evidence>
<keyword evidence="13" id="KW-0347">Helicase</keyword>
<comment type="subcellular location">
    <subcellularLocation>
        <location evidence="3">Host nucleus</location>
    </subcellularLocation>
</comment>
<keyword evidence="9" id="KW-0479">Metal-binding</keyword>
<dbReference type="Gene3D" id="3.40.1310.20">
    <property type="match status" value="1"/>
</dbReference>
<keyword evidence="6" id="KW-0548">Nucleotidyltransferase</keyword>
<dbReference type="GO" id="GO:0046872">
    <property type="term" value="F:metal ion binding"/>
    <property type="evidence" value="ECO:0007669"/>
    <property type="project" value="UniProtKB-KW"/>
</dbReference>
<protein>
    <recommendedName>
        <fullName evidence="20">Master replication protein</fullName>
    </recommendedName>
</protein>
<evidence type="ECO:0000256" key="9">
    <source>
        <dbReference type="ARBA" id="ARBA00022723"/>
    </source>
</evidence>
<evidence type="ECO:0000256" key="8">
    <source>
        <dbReference type="ARBA" id="ARBA00022722"/>
    </source>
</evidence>
<sequence length="335" mass="38800">MGLGPRTIRAQNDCVTKTEGIFHVSILYLRYTIYSFGGRKRPSITRFLTPLPYTSAKHVMASNKWCFTLNYSDAAERDIFLATLKEEELRYAVVGDEVAPTTGQKHLQGYLSLRKLIRLGGLKKRFSPKAHWEMAKGSDEDNARYCSKETLILQLGIPTSQGSNTRSPERMRIEQPEIFHRYESVKKATIFKDEYQHPSLDRQWQIQLTEAIAEEADDRTIIWVYGPNGNEGKSTYAKSLMKKDWFYTRGGKKENILFSYVDEGSTKHVVFDIPRCHQEYLNYDVIEAIKDRVIESTKYKPIKIIEVNRVHVIVMANFMPDYCKISEDRIKTINC</sequence>
<evidence type="ECO:0000256" key="3">
    <source>
        <dbReference type="ARBA" id="ARBA00004147"/>
    </source>
</evidence>
<evidence type="ECO:0000256" key="15">
    <source>
        <dbReference type="ARBA" id="ARBA00023124"/>
    </source>
</evidence>
<evidence type="ECO:0000256" key="13">
    <source>
        <dbReference type="ARBA" id="ARBA00022806"/>
    </source>
</evidence>
<evidence type="ECO:0000256" key="5">
    <source>
        <dbReference type="ARBA" id="ARBA00022679"/>
    </source>
</evidence>
<keyword evidence="7" id="KW-0235">DNA replication</keyword>
<dbReference type="Pfam" id="PF02407">
    <property type="entry name" value="Viral_Rep"/>
    <property type="match status" value="1"/>
</dbReference>
<dbReference type="InterPro" id="IPR049912">
    <property type="entry name" value="CRESS_DNA_REP"/>
</dbReference>
<proteinExistence type="predicted"/>
<keyword evidence="15" id="KW-0190">Covalent protein-DNA linkage</keyword>
<dbReference type="InterPro" id="IPR000605">
    <property type="entry name" value="Helicase_SF3_ssDNA/RNA_vir"/>
</dbReference>